<accession>A0AAV0WRL8</accession>
<proteinExistence type="predicted"/>
<evidence type="ECO:0000313" key="2">
    <source>
        <dbReference type="Proteomes" id="UP001160148"/>
    </source>
</evidence>
<dbReference type="AlphaFoldDB" id="A0AAV0WRL8"/>
<name>A0AAV0WRL8_9HEMI</name>
<sequence length="136" mass="15933">MQLRTARGWGLLSERCGRNPQNTPNVEAVGVIRFSPPHVDIIIWPITRPSQASIQHLNIPWTREVCVETDNRWMREVCTETDERSMVDGRWFDGYIIPITMTSKIFEIMNDIICFISKRPVKNYRFILTVQSLARR</sequence>
<dbReference type="Proteomes" id="UP001160148">
    <property type="component" value="Unassembled WGS sequence"/>
</dbReference>
<gene>
    <name evidence="1" type="ORF">MEUPH1_LOCUS13959</name>
</gene>
<comment type="caution">
    <text evidence="1">The sequence shown here is derived from an EMBL/GenBank/DDBJ whole genome shotgun (WGS) entry which is preliminary data.</text>
</comment>
<protein>
    <submittedName>
        <fullName evidence="1">Uncharacterized protein</fullName>
    </submittedName>
</protein>
<evidence type="ECO:0000313" key="1">
    <source>
        <dbReference type="EMBL" id="CAI6358448.1"/>
    </source>
</evidence>
<keyword evidence="2" id="KW-1185">Reference proteome</keyword>
<organism evidence="1 2">
    <name type="scientific">Macrosiphum euphorbiae</name>
    <name type="common">potato aphid</name>
    <dbReference type="NCBI Taxonomy" id="13131"/>
    <lineage>
        <taxon>Eukaryota</taxon>
        <taxon>Metazoa</taxon>
        <taxon>Ecdysozoa</taxon>
        <taxon>Arthropoda</taxon>
        <taxon>Hexapoda</taxon>
        <taxon>Insecta</taxon>
        <taxon>Pterygota</taxon>
        <taxon>Neoptera</taxon>
        <taxon>Paraneoptera</taxon>
        <taxon>Hemiptera</taxon>
        <taxon>Sternorrhyncha</taxon>
        <taxon>Aphidomorpha</taxon>
        <taxon>Aphidoidea</taxon>
        <taxon>Aphididae</taxon>
        <taxon>Macrosiphini</taxon>
        <taxon>Macrosiphum</taxon>
    </lineage>
</organism>
<dbReference type="EMBL" id="CARXXK010000002">
    <property type="protein sequence ID" value="CAI6358448.1"/>
    <property type="molecule type" value="Genomic_DNA"/>
</dbReference>
<reference evidence="1 2" key="1">
    <citation type="submission" date="2023-01" db="EMBL/GenBank/DDBJ databases">
        <authorList>
            <person name="Whitehead M."/>
        </authorList>
    </citation>
    <scope>NUCLEOTIDE SEQUENCE [LARGE SCALE GENOMIC DNA]</scope>
</reference>